<dbReference type="AlphaFoldDB" id="A0A8L0DV50"/>
<evidence type="ECO:0000313" key="2">
    <source>
        <dbReference type="Ensembl" id="ENSOMYP00000141382.1"/>
    </source>
</evidence>
<evidence type="ECO:0000313" key="3">
    <source>
        <dbReference type="Proteomes" id="UP000694395"/>
    </source>
</evidence>
<sequence length="136" mass="15015">MRILIGQSGERVPCEQQLNLGQSVLRDRGKRRSDGRGYGLRLNRPIERESGSDTGDNATDRGEAGGRPRESCLFFMKGSIVSTVSIESTVSMVSQSLRLYSQKCYSLYRLCSLAASYTYRIPSCAPYANISGSQTM</sequence>
<reference evidence="2" key="3">
    <citation type="submission" date="2025-09" db="UniProtKB">
        <authorList>
            <consortium name="Ensembl"/>
        </authorList>
    </citation>
    <scope>IDENTIFICATION</scope>
</reference>
<feature type="region of interest" description="Disordered" evidence="1">
    <location>
        <begin position="25"/>
        <end position="69"/>
    </location>
</feature>
<proteinExistence type="predicted"/>
<name>A0A8L0DV50_ONCMY</name>
<protein>
    <submittedName>
        <fullName evidence="2">Uncharacterized protein</fullName>
    </submittedName>
</protein>
<organism evidence="2 3">
    <name type="scientific">Oncorhynchus mykiss</name>
    <name type="common">Rainbow trout</name>
    <name type="synonym">Salmo gairdneri</name>
    <dbReference type="NCBI Taxonomy" id="8022"/>
    <lineage>
        <taxon>Eukaryota</taxon>
        <taxon>Metazoa</taxon>
        <taxon>Chordata</taxon>
        <taxon>Craniata</taxon>
        <taxon>Vertebrata</taxon>
        <taxon>Euteleostomi</taxon>
        <taxon>Actinopterygii</taxon>
        <taxon>Neopterygii</taxon>
        <taxon>Teleostei</taxon>
        <taxon>Protacanthopterygii</taxon>
        <taxon>Salmoniformes</taxon>
        <taxon>Salmonidae</taxon>
        <taxon>Salmoninae</taxon>
        <taxon>Oncorhynchus</taxon>
    </lineage>
</organism>
<accession>A0A8L0DV50</accession>
<dbReference type="Proteomes" id="UP000694395">
    <property type="component" value="Chromosome 17"/>
</dbReference>
<feature type="compositionally biased region" description="Basic and acidic residues" evidence="1">
    <location>
        <begin position="58"/>
        <end position="69"/>
    </location>
</feature>
<dbReference type="Ensembl" id="ENSOMYT00000150838.1">
    <property type="protein sequence ID" value="ENSOMYP00000141382.1"/>
    <property type="gene ID" value="ENSOMYG00000051926.1"/>
</dbReference>
<reference evidence="2" key="1">
    <citation type="submission" date="2020-07" db="EMBL/GenBank/DDBJ databases">
        <title>A long reads based de novo assembly of the rainbow trout Arlee double haploid line genome.</title>
        <authorList>
            <person name="Gao G."/>
            <person name="Palti Y."/>
        </authorList>
    </citation>
    <scope>NUCLEOTIDE SEQUENCE [LARGE SCALE GENOMIC DNA]</scope>
</reference>
<keyword evidence="3" id="KW-1185">Reference proteome</keyword>
<reference evidence="2" key="2">
    <citation type="submission" date="2025-08" db="UniProtKB">
        <authorList>
            <consortium name="Ensembl"/>
        </authorList>
    </citation>
    <scope>IDENTIFICATION</scope>
</reference>
<evidence type="ECO:0000256" key="1">
    <source>
        <dbReference type="SAM" id="MobiDB-lite"/>
    </source>
</evidence>